<sequence>MKMNDNMELTSWMSPSDPGPGNYTFHRDQGAYSIQKRSTLYWKSGQLGRLGYSEIPYVITQILSGQPLVNRNSLSFPNYSRPSYYNNTRLLMNSSGEIQYYDHSLADGGRSSLLLWKEPQDPCSVYDVCGKFSICDMNNGARCECLNGFKPASLGGCERESICSQDDGFLNLNLRKIGGQVTSFDQAQEERTCKEECLNNCECEAYVYQGANASNRETGNSVAKCYIWRDLENLQIGHTDDGLNLSLRVPFSYRAKSASRICQPCLNKSVPYPLSIQPN</sequence>
<dbReference type="InterPro" id="IPR000742">
    <property type="entry name" value="EGF"/>
</dbReference>
<comment type="caution">
    <text evidence="7">The sequence shown here is derived from an EMBL/GenBank/DDBJ whole genome shotgun (WGS) entry which is preliminary data.</text>
</comment>
<proteinExistence type="predicted"/>
<accession>A0A2G9FWW5</accession>
<dbReference type="OrthoDB" id="1741851at2759"/>
<keyword evidence="8" id="KW-1185">Reference proteome</keyword>
<dbReference type="Proteomes" id="UP000231279">
    <property type="component" value="Unassembled WGS sequence"/>
</dbReference>
<reference evidence="8" key="1">
    <citation type="journal article" date="2018" name="Gigascience">
        <title>Genome assembly of the Pink Ipe (Handroanthus impetiginosus, Bignoniaceae), a highly valued, ecologically keystone Neotropical timber forest tree.</title>
        <authorList>
            <person name="Silva-Junior O.B."/>
            <person name="Grattapaglia D."/>
            <person name="Novaes E."/>
            <person name="Collevatti R.G."/>
        </authorList>
    </citation>
    <scope>NUCLEOTIDE SEQUENCE [LARGE SCALE GENOMIC DNA]</scope>
    <source>
        <strain evidence="8">cv. UFG-1</strain>
    </source>
</reference>
<organism evidence="7 8">
    <name type="scientific">Handroanthus impetiginosus</name>
    <dbReference type="NCBI Taxonomy" id="429701"/>
    <lineage>
        <taxon>Eukaryota</taxon>
        <taxon>Viridiplantae</taxon>
        <taxon>Streptophyta</taxon>
        <taxon>Embryophyta</taxon>
        <taxon>Tracheophyta</taxon>
        <taxon>Spermatophyta</taxon>
        <taxon>Magnoliopsida</taxon>
        <taxon>eudicotyledons</taxon>
        <taxon>Gunneridae</taxon>
        <taxon>Pentapetalae</taxon>
        <taxon>asterids</taxon>
        <taxon>lamiids</taxon>
        <taxon>Lamiales</taxon>
        <taxon>Bignoniaceae</taxon>
        <taxon>Crescentiina</taxon>
        <taxon>Tabebuia alliance</taxon>
        <taxon>Handroanthus</taxon>
    </lineage>
</organism>
<dbReference type="Pfam" id="PF00954">
    <property type="entry name" value="S_locus_glycop"/>
    <property type="match status" value="1"/>
</dbReference>
<dbReference type="GO" id="GO:0004674">
    <property type="term" value="F:protein serine/threonine kinase activity"/>
    <property type="evidence" value="ECO:0007669"/>
    <property type="project" value="UniProtKB-EC"/>
</dbReference>
<dbReference type="EC" id="2.7.11.1" evidence="1"/>
<dbReference type="InterPro" id="IPR000858">
    <property type="entry name" value="S_locus_glycoprot_dom"/>
</dbReference>
<dbReference type="AlphaFoldDB" id="A0A2G9FWW5"/>
<name>A0A2G9FWW5_9LAMI</name>
<comment type="catalytic activity">
    <reaction evidence="4">
        <text>L-threonyl-[protein] + ATP = O-phospho-L-threonyl-[protein] + ADP + H(+)</text>
        <dbReference type="Rhea" id="RHEA:46608"/>
        <dbReference type="Rhea" id="RHEA-COMP:11060"/>
        <dbReference type="Rhea" id="RHEA-COMP:11605"/>
        <dbReference type="ChEBI" id="CHEBI:15378"/>
        <dbReference type="ChEBI" id="CHEBI:30013"/>
        <dbReference type="ChEBI" id="CHEBI:30616"/>
        <dbReference type="ChEBI" id="CHEBI:61977"/>
        <dbReference type="ChEBI" id="CHEBI:456216"/>
        <dbReference type="EC" id="2.7.11.1"/>
    </reaction>
</comment>
<gene>
    <name evidence="7" type="ORF">CDL12_30353</name>
</gene>
<dbReference type="PANTHER" id="PTHR32444">
    <property type="entry name" value="BULB-TYPE LECTIN DOMAIN-CONTAINING PROTEIN"/>
    <property type="match status" value="1"/>
</dbReference>
<keyword evidence="3" id="KW-1015">Disulfide bond</keyword>
<keyword evidence="2" id="KW-0732">Signal</keyword>
<evidence type="ECO:0000256" key="4">
    <source>
        <dbReference type="ARBA" id="ARBA00047899"/>
    </source>
</evidence>
<evidence type="ECO:0000259" key="6">
    <source>
        <dbReference type="PROSITE" id="PS50948"/>
    </source>
</evidence>
<dbReference type="GO" id="GO:0048544">
    <property type="term" value="P:recognition of pollen"/>
    <property type="evidence" value="ECO:0007669"/>
    <property type="project" value="InterPro"/>
</dbReference>
<dbReference type="STRING" id="429701.A0A2G9FWW5"/>
<evidence type="ECO:0000313" key="8">
    <source>
        <dbReference type="Proteomes" id="UP000231279"/>
    </source>
</evidence>
<dbReference type="PROSITE" id="PS50948">
    <property type="entry name" value="PAN"/>
    <property type="match status" value="1"/>
</dbReference>
<feature type="domain" description="Apple" evidence="6">
    <location>
        <begin position="163"/>
        <end position="258"/>
    </location>
</feature>
<evidence type="ECO:0000256" key="2">
    <source>
        <dbReference type="ARBA" id="ARBA00022729"/>
    </source>
</evidence>
<evidence type="ECO:0000256" key="3">
    <source>
        <dbReference type="ARBA" id="ARBA00023157"/>
    </source>
</evidence>
<dbReference type="EMBL" id="NKXS01010635">
    <property type="protein sequence ID" value="PIM97179.1"/>
    <property type="molecule type" value="Genomic_DNA"/>
</dbReference>
<protein>
    <recommendedName>
        <fullName evidence="1">non-specific serine/threonine protein kinase</fullName>
        <ecNumber evidence="1">2.7.11.1</ecNumber>
    </recommendedName>
</protein>
<evidence type="ECO:0000256" key="5">
    <source>
        <dbReference type="ARBA" id="ARBA00048679"/>
    </source>
</evidence>
<evidence type="ECO:0000313" key="7">
    <source>
        <dbReference type="EMBL" id="PIM97179.1"/>
    </source>
</evidence>
<comment type="catalytic activity">
    <reaction evidence="5">
        <text>L-seryl-[protein] + ATP = O-phospho-L-seryl-[protein] + ADP + H(+)</text>
        <dbReference type="Rhea" id="RHEA:17989"/>
        <dbReference type="Rhea" id="RHEA-COMP:9863"/>
        <dbReference type="Rhea" id="RHEA-COMP:11604"/>
        <dbReference type="ChEBI" id="CHEBI:15378"/>
        <dbReference type="ChEBI" id="CHEBI:29999"/>
        <dbReference type="ChEBI" id="CHEBI:30616"/>
        <dbReference type="ChEBI" id="CHEBI:83421"/>
        <dbReference type="ChEBI" id="CHEBI:456216"/>
        <dbReference type="EC" id="2.7.11.1"/>
    </reaction>
</comment>
<dbReference type="PROSITE" id="PS01186">
    <property type="entry name" value="EGF_2"/>
    <property type="match status" value="1"/>
</dbReference>
<dbReference type="InterPro" id="IPR003609">
    <property type="entry name" value="Pan_app"/>
</dbReference>
<dbReference type="PANTHER" id="PTHR32444:SF235">
    <property type="entry name" value="OS01G0783900 PROTEIN"/>
    <property type="match status" value="1"/>
</dbReference>
<dbReference type="Pfam" id="PF08276">
    <property type="entry name" value="PAN_2"/>
    <property type="match status" value="1"/>
</dbReference>
<evidence type="ECO:0000256" key="1">
    <source>
        <dbReference type="ARBA" id="ARBA00012513"/>
    </source>
</evidence>